<reference evidence="1" key="2">
    <citation type="journal article" date="2015" name="Data Brief">
        <title>Shoot transcriptome of the giant reed, Arundo donax.</title>
        <authorList>
            <person name="Barrero R.A."/>
            <person name="Guerrero F.D."/>
            <person name="Moolhuijzen P."/>
            <person name="Goolsby J.A."/>
            <person name="Tidwell J."/>
            <person name="Bellgard S.E."/>
            <person name="Bellgard M.I."/>
        </authorList>
    </citation>
    <scope>NUCLEOTIDE SEQUENCE</scope>
    <source>
        <tissue evidence="1">Shoot tissue taken approximately 20 cm above the soil surface</tissue>
    </source>
</reference>
<proteinExistence type="predicted"/>
<name>A0A0A8YGK5_ARUDO</name>
<reference evidence="1" key="1">
    <citation type="submission" date="2014-09" db="EMBL/GenBank/DDBJ databases">
        <authorList>
            <person name="Magalhaes I.L.F."/>
            <person name="Oliveira U."/>
            <person name="Santos F.R."/>
            <person name="Vidigal T.H.D.A."/>
            <person name="Brescovit A.D."/>
            <person name="Santos A.J."/>
        </authorList>
    </citation>
    <scope>NUCLEOTIDE SEQUENCE</scope>
    <source>
        <tissue evidence="1">Shoot tissue taken approximately 20 cm above the soil surface</tissue>
    </source>
</reference>
<evidence type="ECO:0000313" key="1">
    <source>
        <dbReference type="EMBL" id="JAD24946.1"/>
    </source>
</evidence>
<organism evidence="1">
    <name type="scientific">Arundo donax</name>
    <name type="common">Giant reed</name>
    <name type="synonym">Donax arundinaceus</name>
    <dbReference type="NCBI Taxonomy" id="35708"/>
    <lineage>
        <taxon>Eukaryota</taxon>
        <taxon>Viridiplantae</taxon>
        <taxon>Streptophyta</taxon>
        <taxon>Embryophyta</taxon>
        <taxon>Tracheophyta</taxon>
        <taxon>Spermatophyta</taxon>
        <taxon>Magnoliopsida</taxon>
        <taxon>Liliopsida</taxon>
        <taxon>Poales</taxon>
        <taxon>Poaceae</taxon>
        <taxon>PACMAD clade</taxon>
        <taxon>Arundinoideae</taxon>
        <taxon>Arundineae</taxon>
        <taxon>Arundo</taxon>
    </lineage>
</organism>
<sequence>MRDLSPSGRIWTY</sequence>
<protein>
    <submittedName>
        <fullName evidence="1">Uncharacterized protein</fullName>
    </submittedName>
</protein>
<accession>A0A0A8YGK5</accession>
<dbReference type="EMBL" id="GBRH01272949">
    <property type="protein sequence ID" value="JAD24946.1"/>
    <property type="molecule type" value="Transcribed_RNA"/>
</dbReference>